<dbReference type="InterPro" id="IPR020835">
    <property type="entry name" value="Catalase_sf"/>
</dbReference>
<accession>A0A177AZ08</accession>
<gene>
    <name evidence="1" type="ORF">A3Q56_05025</name>
</gene>
<organism evidence="1 2">
    <name type="scientific">Intoshia linei</name>
    <dbReference type="NCBI Taxonomy" id="1819745"/>
    <lineage>
        <taxon>Eukaryota</taxon>
        <taxon>Metazoa</taxon>
        <taxon>Spiralia</taxon>
        <taxon>Lophotrochozoa</taxon>
        <taxon>Mesozoa</taxon>
        <taxon>Orthonectida</taxon>
        <taxon>Rhopaluridae</taxon>
        <taxon>Intoshia</taxon>
    </lineage>
</organism>
<dbReference type="SUPFAM" id="SSF48484">
    <property type="entry name" value="Lipoxigenase"/>
    <property type="match status" value="1"/>
</dbReference>
<evidence type="ECO:0000313" key="1">
    <source>
        <dbReference type="EMBL" id="OAF67249.1"/>
    </source>
</evidence>
<dbReference type="EMBL" id="LWCA01000710">
    <property type="protein sequence ID" value="OAF67249.1"/>
    <property type="molecule type" value="Genomic_DNA"/>
</dbReference>
<evidence type="ECO:0000313" key="2">
    <source>
        <dbReference type="Proteomes" id="UP000078046"/>
    </source>
</evidence>
<dbReference type="Proteomes" id="UP000078046">
    <property type="component" value="Unassembled WGS sequence"/>
</dbReference>
<dbReference type="Gene3D" id="2.40.180.10">
    <property type="entry name" value="Catalase core domain"/>
    <property type="match status" value="1"/>
</dbReference>
<dbReference type="Gene3D" id="1.20.245.10">
    <property type="entry name" value="Lipoxygenase-1, Domain 5"/>
    <property type="match status" value="1"/>
</dbReference>
<keyword evidence="2" id="KW-1185">Reference proteome</keyword>
<reference evidence="1 2" key="1">
    <citation type="submission" date="2016-04" db="EMBL/GenBank/DDBJ databases">
        <title>The genome of Intoshia linei affirms orthonectids as highly simplified spiralians.</title>
        <authorList>
            <person name="Mikhailov K.V."/>
            <person name="Slusarev G.S."/>
            <person name="Nikitin M.A."/>
            <person name="Logacheva M.D."/>
            <person name="Penin A."/>
            <person name="Aleoshin V."/>
            <person name="Panchin Y.V."/>
        </authorList>
    </citation>
    <scope>NUCLEOTIDE SEQUENCE [LARGE SCALE GENOMIC DNA]</scope>
    <source>
        <strain evidence="1">Intl2013</strain>
        <tissue evidence="1">Whole animal</tissue>
    </source>
</reference>
<dbReference type="GO" id="GO:0020037">
    <property type="term" value="F:heme binding"/>
    <property type="evidence" value="ECO:0007669"/>
    <property type="project" value="InterPro"/>
</dbReference>
<dbReference type="InterPro" id="IPR036226">
    <property type="entry name" value="LipOase_C_sf"/>
</dbReference>
<proteinExistence type="predicted"/>
<dbReference type="OrthoDB" id="6051199at2759"/>
<dbReference type="AlphaFoldDB" id="A0A177AZ08"/>
<protein>
    <submittedName>
        <fullName evidence="1">Uncharacterized protein</fullName>
    </submittedName>
</protein>
<comment type="caution">
    <text evidence="1">The sequence shown here is derived from an EMBL/GenBank/DDBJ whole genome shotgun (WGS) entry which is preliminary data.</text>
</comment>
<dbReference type="SUPFAM" id="SSF56634">
    <property type="entry name" value="Heme-dependent catalase-like"/>
    <property type="match status" value="1"/>
</dbReference>
<name>A0A177AZ08_9BILA</name>
<sequence length="1128" mass="133073">MLYLCNARSAISLQAVNLNESLKLLSRFEENVENNNLAYQQLRSLVGPNDYFRVCKLQVDELKRVSNSLLNDKWLKKSYKLDNVRPLLLSNNIKFEIPNGVRAFGTSKMTGKCELLNKHPFFAKNRLHEIQIRHFNFPDYGEDAYPSYRAIELRFSDSFYQSDFDLLCFTGEISPYYNLETMNEFTDIFKAHKLVKITDIKEYMLKRPLHMDSFVGGIRARPSSYCNQIYNTHLFYKIIVEEGVYYAVRFRLIPINSSVTNSGQLEEEEQKNPWKVYEVVNVDLPIRYLDEEYNRRLKNGPITYVLQTAFLRIHGPENIGRTNPSIRWPSNLCRWVDVAVLTINTTIPRKLENTHDFNIINIPNILNFPQGNIENYSILPEIFSSLQNELKKIAFKCIHFPSSLKYRTSSEMRLDDSSLVSDNFKSRQFNSISSKKQISEYGLFDCINTKLKDDCQEYIVNAIFSIPVEKKLFKSIYLSIVGSKTRTNYTNMESACPTKKNNSFVMIFKDIPIGKFECVKFTNTNDMKTFIEYFIISIPKLKVSYRCNNRSGWLTKNKYFWLKYNAESIPNNENSHYLSTVREVDVNNIYHQLLPYLSSGLRHNHDYFNFFNPEQIKIVNLCSNIIDNINSTLSSNGGIRNAFNCIINWFKYSRGSNNVIEEYENYLTQNYYMSVKLKSITEMWNLDSYFLFESGYLYQANVKHMKDLGHYDNLFFGYFYFLKSNESKNIDFEDDESVYEMASKGLTLLHISLKCVTECRENELDTSHSIVSQDIKYEEFIKKTEMIKKQNIYVQMEPLDATESTKTYSKWLMAKIGIRHSQFIYHLLFTVMTHNTFALEPLWIIQKCTLCSHHPIALYFDAFLSYIPIECQIYRMLLKDSSILVKILNLDLENTTRIIYKYTKEYYTEMGNFFETGIWTKLETVPIKLSRHKITKDKVRKNIAIFVETYIRKYYDEDSILMDKELKKFYTMLKNLSINLTKMSYFEVFNQDNEIWTKDDKDSESFTSITLINFLVNLTVQILFDRKYSHEIMSQNVKFSPTMPHRLDFHYFNILCSHKKINAAKFKKFLPSVEQHQDFVKFVDFINLVIDNSNSLIGLNIFFDDFISEKFSLLQDKLDNVWIQQRDL</sequence>